<organism evidence="10 11">
    <name type="scientific">Neptuniibacter pectenicola</name>
    <dbReference type="NCBI Taxonomy" id="1806669"/>
    <lineage>
        <taxon>Bacteria</taxon>
        <taxon>Pseudomonadati</taxon>
        <taxon>Pseudomonadota</taxon>
        <taxon>Gammaproteobacteria</taxon>
        <taxon>Oceanospirillales</taxon>
        <taxon>Oceanospirillaceae</taxon>
        <taxon>Neptuniibacter</taxon>
    </lineage>
</organism>
<evidence type="ECO:0000256" key="4">
    <source>
        <dbReference type="ARBA" id="ARBA00022763"/>
    </source>
</evidence>
<dbReference type="InterPro" id="IPR012340">
    <property type="entry name" value="NA-bd_OB-fold"/>
</dbReference>
<feature type="domain" description="DNA replication/recombination mediator RecO N-terminal" evidence="9">
    <location>
        <begin position="6"/>
        <end position="78"/>
    </location>
</feature>
<sequence length="231" mass="26421">MSHTDQQAAYVLHGRPYRDTSLIVDFFTLEYGKVSAVVQGACRPKSKLRASVQSFIPVQIAWRGRNELKTITQAEPVAAMMFLNGDALLCGLYVNELLSRTLQPFDPHPQLYVYYQYVLNELVSGEDIEGALRTFEHRLLDELGYLPELGNQLDDQIYLLNVEQGFAALSGSGVSDKQKPFCFYGWQLNAISDDNYENLQVRRASKRLMRLLIDRVLGHQPLRSRELFQKM</sequence>
<keyword evidence="4 8" id="KW-0227">DNA damage</keyword>
<dbReference type="NCBIfam" id="TIGR00613">
    <property type="entry name" value="reco"/>
    <property type="match status" value="1"/>
</dbReference>
<dbReference type="Pfam" id="PF11967">
    <property type="entry name" value="RecO_N"/>
    <property type="match status" value="1"/>
</dbReference>
<evidence type="ECO:0000256" key="2">
    <source>
        <dbReference type="ARBA" id="ARBA00007452"/>
    </source>
</evidence>
<dbReference type="InterPro" id="IPR022572">
    <property type="entry name" value="DNA_rep/recomb_RecO_N"/>
</dbReference>
<evidence type="ECO:0000313" key="11">
    <source>
        <dbReference type="Proteomes" id="UP001449225"/>
    </source>
</evidence>
<evidence type="ECO:0000256" key="1">
    <source>
        <dbReference type="ARBA" id="ARBA00003065"/>
    </source>
</evidence>
<reference evidence="10 11" key="1">
    <citation type="submission" date="2024-03" db="EMBL/GenBank/DDBJ databases">
        <title>Community enrichment and isolation of bacterial strains for fucoidan degradation.</title>
        <authorList>
            <person name="Sichert A."/>
        </authorList>
    </citation>
    <scope>NUCLEOTIDE SEQUENCE [LARGE SCALE GENOMIC DNA]</scope>
    <source>
        <strain evidence="10 11">AS76</strain>
    </source>
</reference>
<dbReference type="InterPro" id="IPR042242">
    <property type="entry name" value="RecO_C"/>
</dbReference>
<dbReference type="SUPFAM" id="SSF50249">
    <property type="entry name" value="Nucleic acid-binding proteins"/>
    <property type="match status" value="1"/>
</dbReference>
<accession>A0ABU9TS41</accession>
<comment type="caution">
    <text evidence="10">The sequence shown here is derived from an EMBL/GenBank/DDBJ whole genome shotgun (WGS) entry which is preliminary data.</text>
</comment>
<evidence type="ECO:0000313" key="10">
    <source>
        <dbReference type="EMBL" id="MEM5536515.1"/>
    </source>
</evidence>
<dbReference type="SUPFAM" id="SSF57863">
    <property type="entry name" value="ArfGap/RecO-like zinc finger"/>
    <property type="match status" value="1"/>
</dbReference>
<dbReference type="HAMAP" id="MF_00201">
    <property type="entry name" value="RecO"/>
    <property type="match status" value="1"/>
</dbReference>
<dbReference type="PANTHER" id="PTHR33991">
    <property type="entry name" value="DNA REPAIR PROTEIN RECO"/>
    <property type="match status" value="1"/>
</dbReference>
<evidence type="ECO:0000256" key="3">
    <source>
        <dbReference type="ARBA" id="ARBA00021310"/>
    </source>
</evidence>
<keyword evidence="5 8" id="KW-0233">DNA recombination</keyword>
<comment type="similarity">
    <text evidence="2 8">Belongs to the RecO family.</text>
</comment>
<dbReference type="InterPro" id="IPR003717">
    <property type="entry name" value="RecO"/>
</dbReference>
<dbReference type="Proteomes" id="UP001449225">
    <property type="component" value="Unassembled WGS sequence"/>
</dbReference>
<evidence type="ECO:0000256" key="5">
    <source>
        <dbReference type="ARBA" id="ARBA00023172"/>
    </source>
</evidence>
<evidence type="ECO:0000256" key="8">
    <source>
        <dbReference type="HAMAP-Rule" id="MF_00201"/>
    </source>
</evidence>
<dbReference type="Gene3D" id="1.20.1440.120">
    <property type="entry name" value="Recombination protein O, C-terminal domain"/>
    <property type="match status" value="1"/>
</dbReference>
<dbReference type="EMBL" id="JBBMRA010000006">
    <property type="protein sequence ID" value="MEM5536515.1"/>
    <property type="molecule type" value="Genomic_DNA"/>
</dbReference>
<dbReference type="Gene3D" id="2.40.50.140">
    <property type="entry name" value="Nucleic acid-binding proteins"/>
    <property type="match status" value="1"/>
</dbReference>
<keyword evidence="11" id="KW-1185">Reference proteome</keyword>
<keyword evidence="6 8" id="KW-0234">DNA repair</keyword>
<dbReference type="PANTHER" id="PTHR33991:SF1">
    <property type="entry name" value="DNA REPAIR PROTEIN RECO"/>
    <property type="match status" value="1"/>
</dbReference>
<dbReference type="Pfam" id="PF02565">
    <property type="entry name" value="RecO_C"/>
    <property type="match status" value="1"/>
</dbReference>
<name>A0ABU9TS41_9GAMM</name>
<protein>
    <recommendedName>
        <fullName evidence="3 8">DNA repair protein RecO</fullName>
    </recommendedName>
    <alternativeName>
        <fullName evidence="7 8">Recombination protein O</fullName>
    </alternativeName>
</protein>
<evidence type="ECO:0000256" key="6">
    <source>
        <dbReference type="ARBA" id="ARBA00023204"/>
    </source>
</evidence>
<comment type="function">
    <text evidence="1 8">Involved in DNA repair and RecF pathway recombination.</text>
</comment>
<dbReference type="InterPro" id="IPR037278">
    <property type="entry name" value="ARFGAP/RecO"/>
</dbReference>
<proteinExistence type="inferred from homology"/>
<evidence type="ECO:0000256" key="7">
    <source>
        <dbReference type="ARBA" id="ARBA00033409"/>
    </source>
</evidence>
<dbReference type="RefSeq" id="WP_342854326.1">
    <property type="nucleotide sequence ID" value="NZ_JBBMRA010000006.1"/>
</dbReference>
<gene>
    <name evidence="8 10" type="primary">recO</name>
    <name evidence="10" type="ORF">WNY58_08935</name>
</gene>
<evidence type="ECO:0000259" key="9">
    <source>
        <dbReference type="Pfam" id="PF11967"/>
    </source>
</evidence>